<name>A0A8H7ATT5_9EURO</name>
<gene>
    <name evidence="2" type="ORF">GJ744_005556</name>
</gene>
<feature type="chain" id="PRO_5034431695" evidence="1">
    <location>
        <begin position="20"/>
        <end position="203"/>
    </location>
</feature>
<feature type="signal peptide" evidence="1">
    <location>
        <begin position="1"/>
        <end position="19"/>
    </location>
</feature>
<accession>A0A8H7ATT5</accession>
<dbReference type="AlphaFoldDB" id="A0A8H7ATT5"/>
<keyword evidence="3" id="KW-1185">Reference proteome</keyword>
<evidence type="ECO:0000313" key="2">
    <source>
        <dbReference type="EMBL" id="KAF7511010.1"/>
    </source>
</evidence>
<dbReference type="PANTHER" id="PTHR38049">
    <property type="entry name" value="RICIN B LECTIN DOMAIN-CONTAINING PROTEIN"/>
    <property type="match status" value="1"/>
</dbReference>
<comment type="caution">
    <text evidence="2">The sequence shown here is derived from an EMBL/GenBank/DDBJ whole genome shotgun (WGS) entry which is preliminary data.</text>
</comment>
<evidence type="ECO:0000313" key="3">
    <source>
        <dbReference type="Proteomes" id="UP000606974"/>
    </source>
</evidence>
<dbReference type="EMBL" id="JAACFV010000024">
    <property type="protein sequence ID" value="KAF7511010.1"/>
    <property type="molecule type" value="Genomic_DNA"/>
</dbReference>
<dbReference type="OrthoDB" id="3928002at2759"/>
<reference evidence="2" key="1">
    <citation type="submission" date="2020-02" db="EMBL/GenBank/DDBJ databases">
        <authorList>
            <person name="Palmer J.M."/>
        </authorList>
    </citation>
    <scope>NUCLEOTIDE SEQUENCE</scope>
    <source>
        <strain evidence="2">EPUS1.4</strain>
        <tissue evidence="2">Thallus</tissue>
    </source>
</reference>
<keyword evidence="1" id="KW-0732">Signal</keyword>
<dbReference type="Proteomes" id="UP000606974">
    <property type="component" value="Unassembled WGS sequence"/>
</dbReference>
<proteinExistence type="predicted"/>
<sequence length="203" mass="23195">MLGLLTLTAIPTVIGVSQGVSQQRAENASKADEKRMAKFYVEAQCESSSTRAREVRGKRVVLRDGKAYLSSSSNKPSYTLCAFYIEYPDEERKPAPLGLVSQVADDPPMLNWIYVDKNTMELKHGNRSQSREHHVGPWDWTEEDQIGLTFEGWEGFVAVQDDVGEWQLFFDRNDDGLKDFVGKKRRKLEVTLERIMCDNEKKD</sequence>
<organism evidence="2 3">
    <name type="scientific">Endocarpon pusillum</name>
    <dbReference type="NCBI Taxonomy" id="364733"/>
    <lineage>
        <taxon>Eukaryota</taxon>
        <taxon>Fungi</taxon>
        <taxon>Dikarya</taxon>
        <taxon>Ascomycota</taxon>
        <taxon>Pezizomycotina</taxon>
        <taxon>Eurotiomycetes</taxon>
        <taxon>Chaetothyriomycetidae</taxon>
        <taxon>Verrucariales</taxon>
        <taxon>Verrucariaceae</taxon>
        <taxon>Endocarpon</taxon>
    </lineage>
</organism>
<evidence type="ECO:0000256" key="1">
    <source>
        <dbReference type="SAM" id="SignalP"/>
    </source>
</evidence>
<protein>
    <submittedName>
        <fullName evidence="2">Uncharacterized protein</fullName>
    </submittedName>
</protein>
<dbReference type="PANTHER" id="PTHR38049:SF1">
    <property type="entry name" value="PROTEIN KINASE DOMAIN-CONTAINING PROTEIN"/>
    <property type="match status" value="1"/>
</dbReference>